<keyword evidence="3" id="KW-1185">Reference proteome</keyword>
<protein>
    <submittedName>
        <fullName evidence="2">Golgi transport complex subunit 4</fullName>
    </submittedName>
</protein>
<organism evidence="2 3">
    <name type="scientific">Cryomyces antarcticus</name>
    <dbReference type="NCBI Taxonomy" id="329879"/>
    <lineage>
        <taxon>Eukaryota</taxon>
        <taxon>Fungi</taxon>
        <taxon>Dikarya</taxon>
        <taxon>Ascomycota</taxon>
        <taxon>Pezizomycotina</taxon>
        <taxon>Dothideomycetes</taxon>
        <taxon>Dothideomycetes incertae sedis</taxon>
        <taxon>Cryomyces</taxon>
    </lineage>
</organism>
<evidence type="ECO:0000313" key="3">
    <source>
        <dbReference type="Proteomes" id="UP001357485"/>
    </source>
</evidence>
<evidence type="ECO:0000313" key="2">
    <source>
        <dbReference type="EMBL" id="KAK5168524.1"/>
    </source>
</evidence>
<dbReference type="PANTHER" id="PTHR24016:SF0">
    <property type="entry name" value="CONSERVED OLIGOMERIC GOLGI COMPLEX SUBUNIT 4"/>
    <property type="match status" value="1"/>
</dbReference>
<dbReference type="InterPro" id="IPR048682">
    <property type="entry name" value="COG4"/>
</dbReference>
<dbReference type="Gene3D" id="1.20.58.1970">
    <property type="match status" value="1"/>
</dbReference>
<sequence length="112" mass="12978">NYDRLITVTISYLSKALEKRIWSYYGRINELGAIRLERDVAGIVSAAVKGSRYGLRDAFVRCTQMTLILNMEDDEWEELIKSTPQEEQEAGIVWQLDANERQRVRAIVKDRA</sequence>
<name>A0ABR0LJS2_9PEZI</name>
<accession>A0ABR0LJS2</accession>
<dbReference type="Pfam" id="PF20662">
    <property type="entry name" value="COG4_C"/>
    <property type="match status" value="1"/>
</dbReference>
<dbReference type="InterPro" id="IPR048684">
    <property type="entry name" value="COG4_C"/>
</dbReference>
<evidence type="ECO:0000259" key="1">
    <source>
        <dbReference type="Pfam" id="PF20662"/>
    </source>
</evidence>
<comment type="caution">
    <text evidence="2">The sequence shown here is derived from an EMBL/GenBank/DDBJ whole genome shotgun (WGS) entry which is preliminary data.</text>
</comment>
<feature type="non-terminal residue" evidence="2">
    <location>
        <position position="1"/>
    </location>
</feature>
<gene>
    <name evidence="2" type="primary">COG4_4</name>
    <name evidence="2" type="ORF">LTR16_011919</name>
</gene>
<dbReference type="EMBL" id="JAVRRA010020294">
    <property type="protein sequence ID" value="KAK5168524.1"/>
    <property type="molecule type" value="Genomic_DNA"/>
</dbReference>
<feature type="domain" description="Conserved oligomeric Golgi complex subunit 4 C-terminal" evidence="1">
    <location>
        <begin position="1"/>
        <end position="103"/>
    </location>
</feature>
<proteinExistence type="predicted"/>
<dbReference type="Proteomes" id="UP001357485">
    <property type="component" value="Unassembled WGS sequence"/>
</dbReference>
<reference evidence="2 3" key="1">
    <citation type="submission" date="2023-08" db="EMBL/GenBank/DDBJ databases">
        <title>Black Yeasts Isolated from many extreme environments.</title>
        <authorList>
            <person name="Coleine C."/>
            <person name="Stajich J.E."/>
            <person name="Selbmann L."/>
        </authorList>
    </citation>
    <scope>NUCLEOTIDE SEQUENCE [LARGE SCALE GENOMIC DNA]</scope>
    <source>
        <strain evidence="2 3">CCFEE 536</strain>
    </source>
</reference>
<dbReference type="PANTHER" id="PTHR24016">
    <property type="entry name" value="CONSERVED OLIGOMERIC GOLGI COMPLEX SUBUNIT 4"/>
    <property type="match status" value="1"/>
</dbReference>